<protein>
    <submittedName>
        <fullName evidence="2">Winged helix DNA-binding protein</fullName>
    </submittedName>
</protein>
<dbReference type="SUPFAM" id="SSF46785">
    <property type="entry name" value="Winged helix' DNA-binding domain"/>
    <property type="match status" value="1"/>
</dbReference>
<dbReference type="InterPro" id="IPR006199">
    <property type="entry name" value="LexA_DNA-bd_dom"/>
</dbReference>
<evidence type="ECO:0000313" key="2">
    <source>
        <dbReference type="EMBL" id="NUU52701.1"/>
    </source>
</evidence>
<gene>
    <name evidence="2" type="ORF">HP548_01140</name>
</gene>
<evidence type="ECO:0000259" key="1">
    <source>
        <dbReference type="Pfam" id="PF01726"/>
    </source>
</evidence>
<accession>A0ABX2MCK9</accession>
<dbReference type="EMBL" id="JABMCC010000081">
    <property type="protein sequence ID" value="NUU52701.1"/>
    <property type="molecule type" value="Genomic_DNA"/>
</dbReference>
<sequence>MQRLSRREEEALQAIKDYFRDNGYPPTTRELGDMMGVTSSSTAYAYLEQLEKKGYIQRRESTPRGIKIMEVGFYE</sequence>
<dbReference type="Pfam" id="PF01726">
    <property type="entry name" value="LexA_DNA_bind"/>
    <property type="match status" value="1"/>
</dbReference>
<dbReference type="InterPro" id="IPR036388">
    <property type="entry name" value="WH-like_DNA-bd_sf"/>
</dbReference>
<keyword evidence="3" id="KW-1185">Reference proteome</keyword>
<dbReference type="Proteomes" id="UP000577724">
    <property type="component" value="Unassembled WGS sequence"/>
</dbReference>
<evidence type="ECO:0000313" key="3">
    <source>
        <dbReference type="Proteomes" id="UP000577724"/>
    </source>
</evidence>
<dbReference type="GeneID" id="97129288"/>
<keyword evidence="2" id="KW-0238">DNA-binding</keyword>
<dbReference type="PANTHER" id="PTHR33516:SF2">
    <property type="entry name" value="LEXA REPRESSOR-RELATED"/>
    <property type="match status" value="1"/>
</dbReference>
<dbReference type="PANTHER" id="PTHR33516">
    <property type="entry name" value="LEXA REPRESSOR"/>
    <property type="match status" value="1"/>
</dbReference>
<dbReference type="Gene3D" id="1.10.10.10">
    <property type="entry name" value="Winged helix-like DNA-binding domain superfamily/Winged helix DNA-binding domain"/>
    <property type="match status" value="1"/>
</dbReference>
<dbReference type="RefSeq" id="WP_175380662.1">
    <property type="nucleotide sequence ID" value="NZ_CBCRYD010000024.1"/>
</dbReference>
<reference evidence="2 3" key="1">
    <citation type="submission" date="2020-05" db="EMBL/GenBank/DDBJ databases">
        <title>Genome Sequencing of Type Strains.</title>
        <authorList>
            <person name="Lemaire J.F."/>
            <person name="Inderbitzin P."/>
            <person name="Gregorio O.A."/>
            <person name="Collins S.B."/>
            <person name="Wespe N."/>
            <person name="Knight-Connoni V."/>
        </authorList>
    </citation>
    <scope>NUCLEOTIDE SEQUENCE [LARGE SCALE GENOMIC DNA]</scope>
    <source>
        <strain evidence="2 3">DSM 19942</strain>
    </source>
</reference>
<feature type="domain" description="LexA repressor DNA-binding" evidence="1">
    <location>
        <begin position="1"/>
        <end position="65"/>
    </location>
</feature>
<name>A0ABX2MCK9_9BACL</name>
<organism evidence="2 3">
    <name type="scientific">Paenibacillus taichungensis</name>
    <dbReference type="NCBI Taxonomy" id="484184"/>
    <lineage>
        <taxon>Bacteria</taxon>
        <taxon>Bacillati</taxon>
        <taxon>Bacillota</taxon>
        <taxon>Bacilli</taxon>
        <taxon>Bacillales</taxon>
        <taxon>Paenibacillaceae</taxon>
        <taxon>Paenibacillus</taxon>
    </lineage>
</organism>
<comment type="caution">
    <text evidence="2">The sequence shown here is derived from an EMBL/GenBank/DDBJ whole genome shotgun (WGS) entry which is preliminary data.</text>
</comment>
<dbReference type="InterPro" id="IPR036390">
    <property type="entry name" value="WH_DNA-bd_sf"/>
</dbReference>
<dbReference type="InterPro" id="IPR050077">
    <property type="entry name" value="LexA_repressor"/>
</dbReference>
<dbReference type="GO" id="GO:0003677">
    <property type="term" value="F:DNA binding"/>
    <property type="evidence" value="ECO:0007669"/>
    <property type="project" value="UniProtKB-KW"/>
</dbReference>
<proteinExistence type="predicted"/>